<name>A0ABQ8XKH1_9EUKA</name>
<comment type="caution">
    <text evidence="1">The sequence shown here is derived from an EMBL/GenBank/DDBJ whole genome shotgun (WGS) entry which is preliminary data.</text>
</comment>
<organism evidence="1 2">
    <name type="scientific">Anaeramoeba flamelloides</name>
    <dbReference type="NCBI Taxonomy" id="1746091"/>
    <lineage>
        <taxon>Eukaryota</taxon>
        <taxon>Metamonada</taxon>
        <taxon>Anaeramoebidae</taxon>
        <taxon>Anaeramoeba</taxon>
    </lineage>
</organism>
<dbReference type="Proteomes" id="UP001150062">
    <property type="component" value="Unassembled WGS sequence"/>
</dbReference>
<keyword evidence="2" id="KW-1185">Reference proteome</keyword>
<proteinExistence type="predicted"/>
<gene>
    <name evidence="1" type="ORF">M0813_04622</name>
</gene>
<protein>
    <submittedName>
        <fullName evidence="1">Uncharacterized protein</fullName>
    </submittedName>
</protein>
<evidence type="ECO:0000313" key="2">
    <source>
        <dbReference type="Proteomes" id="UP001150062"/>
    </source>
</evidence>
<evidence type="ECO:0000313" key="1">
    <source>
        <dbReference type="EMBL" id="KAJ6232815.1"/>
    </source>
</evidence>
<accession>A0ABQ8XKH1</accession>
<reference evidence="1" key="1">
    <citation type="submission" date="2022-08" db="EMBL/GenBank/DDBJ databases">
        <title>Novel sulfate-reducing endosymbionts in the free-living metamonad Anaeramoeba.</title>
        <authorList>
            <person name="Jerlstrom-Hultqvist J."/>
            <person name="Cepicka I."/>
            <person name="Gallot-Lavallee L."/>
            <person name="Salas-Leiva D."/>
            <person name="Curtis B.A."/>
            <person name="Zahonova K."/>
            <person name="Pipaliya S."/>
            <person name="Dacks J."/>
            <person name="Roger A.J."/>
        </authorList>
    </citation>
    <scope>NUCLEOTIDE SEQUENCE</scope>
    <source>
        <strain evidence="1">Schooner1</strain>
    </source>
</reference>
<dbReference type="EMBL" id="JAOAOG010000288">
    <property type="protein sequence ID" value="KAJ6232815.1"/>
    <property type="molecule type" value="Genomic_DNA"/>
</dbReference>
<sequence>MRGEHCIANDTVIALTVVIKLGFNKSYVSMIVQFFGQWVALGLSALFGRNNVGYLIVRSSTIVLYLVNDRHLDYRLYLAEITWGT</sequence>